<feature type="non-terminal residue" evidence="1">
    <location>
        <position position="80"/>
    </location>
</feature>
<evidence type="ECO:0000313" key="1">
    <source>
        <dbReference type="EMBL" id="KLJ07243.1"/>
    </source>
</evidence>
<name>A0A0H1B824_9EURO</name>
<accession>A0A0H1B824</accession>
<proteinExistence type="predicted"/>
<sequence>KLYTWGDSIPGGTLYPGGLYTQGDSISGGLYSQETLYSEALYPGGSIPEDSIPGGTLYPGSSIAGRLYTQRLYTWGDSIP</sequence>
<dbReference type="EMBL" id="LDEV01002867">
    <property type="protein sequence ID" value="KLJ07243.1"/>
    <property type="molecule type" value="Genomic_DNA"/>
</dbReference>
<dbReference type="AlphaFoldDB" id="A0A0H1B824"/>
<comment type="caution">
    <text evidence="1">The sequence shown here is derived from an EMBL/GenBank/DDBJ whole genome shotgun (WGS) entry which is preliminary data.</text>
</comment>
<organism evidence="1 2">
    <name type="scientific">Blastomyces silverae</name>
    <dbReference type="NCBI Taxonomy" id="2060906"/>
    <lineage>
        <taxon>Eukaryota</taxon>
        <taxon>Fungi</taxon>
        <taxon>Dikarya</taxon>
        <taxon>Ascomycota</taxon>
        <taxon>Pezizomycotina</taxon>
        <taxon>Eurotiomycetes</taxon>
        <taxon>Eurotiomycetidae</taxon>
        <taxon>Onygenales</taxon>
        <taxon>Ajellomycetaceae</taxon>
        <taxon>Blastomyces</taxon>
    </lineage>
</organism>
<protein>
    <submittedName>
        <fullName evidence="1">Uncharacterized protein</fullName>
    </submittedName>
</protein>
<feature type="non-terminal residue" evidence="1">
    <location>
        <position position="1"/>
    </location>
</feature>
<keyword evidence="2" id="KW-1185">Reference proteome</keyword>
<dbReference type="Proteomes" id="UP000053573">
    <property type="component" value="Unassembled WGS sequence"/>
</dbReference>
<reference evidence="2" key="1">
    <citation type="journal article" date="2015" name="PLoS Genet.">
        <title>The dynamic genome and transcriptome of the human fungal pathogen Blastomyces and close relative Emmonsia.</title>
        <authorList>
            <person name="Munoz J.F."/>
            <person name="Gauthier G.M."/>
            <person name="Desjardins C.A."/>
            <person name="Gallo J.E."/>
            <person name="Holder J."/>
            <person name="Sullivan T.D."/>
            <person name="Marty A.J."/>
            <person name="Carmen J.C."/>
            <person name="Chen Z."/>
            <person name="Ding L."/>
            <person name="Gujja S."/>
            <person name="Magrini V."/>
            <person name="Misas E."/>
            <person name="Mitreva M."/>
            <person name="Priest M."/>
            <person name="Saif S."/>
            <person name="Whiston E.A."/>
            <person name="Young S."/>
            <person name="Zeng Q."/>
            <person name="Goldman W.E."/>
            <person name="Mardis E.R."/>
            <person name="Taylor J.W."/>
            <person name="McEwen J.G."/>
            <person name="Clay O.K."/>
            <person name="Klein B.S."/>
            <person name="Cuomo C.A."/>
        </authorList>
    </citation>
    <scope>NUCLEOTIDE SEQUENCE [LARGE SCALE GENOMIC DNA]</scope>
    <source>
        <strain evidence="2">UAMH 139</strain>
    </source>
</reference>
<evidence type="ECO:0000313" key="2">
    <source>
        <dbReference type="Proteomes" id="UP000053573"/>
    </source>
</evidence>
<gene>
    <name evidence="1" type="ORF">EMPG_17267</name>
</gene>